<evidence type="ECO:0000313" key="2">
    <source>
        <dbReference type="EMBL" id="OGH82622.1"/>
    </source>
</evidence>
<keyword evidence="1" id="KW-0732">Signal</keyword>
<feature type="chain" id="PRO_5009525754" description="Outer membrane protein beta-barrel domain-containing protein" evidence="1">
    <location>
        <begin position="19"/>
        <end position="197"/>
    </location>
</feature>
<protein>
    <recommendedName>
        <fullName evidence="4">Outer membrane protein beta-barrel domain-containing protein</fullName>
    </recommendedName>
</protein>
<proteinExistence type="predicted"/>
<comment type="caution">
    <text evidence="2">The sequence shown here is derived from an EMBL/GenBank/DDBJ whole genome shotgun (WGS) entry which is preliminary data.</text>
</comment>
<organism evidence="2 3">
    <name type="scientific">Candidatus Magasanikbacteria bacterium RIFOXYB1_FULL_40_15</name>
    <dbReference type="NCBI Taxonomy" id="1798697"/>
    <lineage>
        <taxon>Bacteria</taxon>
        <taxon>Candidatus Magasanikiibacteriota</taxon>
    </lineage>
</organism>
<reference evidence="2 3" key="1">
    <citation type="journal article" date="2016" name="Nat. Commun.">
        <title>Thousands of microbial genomes shed light on interconnected biogeochemical processes in an aquifer system.</title>
        <authorList>
            <person name="Anantharaman K."/>
            <person name="Brown C.T."/>
            <person name="Hug L.A."/>
            <person name="Sharon I."/>
            <person name="Castelle C.J."/>
            <person name="Probst A.J."/>
            <person name="Thomas B.C."/>
            <person name="Singh A."/>
            <person name="Wilkins M.J."/>
            <person name="Karaoz U."/>
            <person name="Brodie E.L."/>
            <person name="Williams K.H."/>
            <person name="Hubbard S.S."/>
            <person name="Banfield J.F."/>
        </authorList>
    </citation>
    <scope>NUCLEOTIDE SEQUENCE [LARGE SCALE GENOMIC DNA]</scope>
</reference>
<accession>A0A1F6NFH3</accession>
<gene>
    <name evidence="2" type="ORF">A2373_02135</name>
</gene>
<sequence length="197" mass="21808">MTLALVLIIMTATSLASAQEKTSGFLDLETNYADLESWLYADAGISHQVDDKHGVFAFFLVMGSWAEAYAGPTWSPNEVVSLGMYVGGEQGPEGFKPRYAASLWTGEGALSFSAGLEVNNDSFRGDDSGIWYQLDFRYRVNRWLTVGLKNRRPHGVGPAVELKLLNELAFYTSWMPIASEKADWQPKMLIFGIHASL</sequence>
<feature type="signal peptide" evidence="1">
    <location>
        <begin position="1"/>
        <end position="18"/>
    </location>
</feature>
<evidence type="ECO:0000256" key="1">
    <source>
        <dbReference type="SAM" id="SignalP"/>
    </source>
</evidence>
<dbReference type="EMBL" id="MFQS01000036">
    <property type="protein sequence ID" value="OGH82622.1"/>
    <property type="molecule type" value="Genomic_DNA"/>
</dbReference>
<evidence type="ECO:0000313" key="3">
    <source>
        <dbReference type="Proteomes" id="UP000176300"/>
    </source>
</evidence>
<name>A0A1F6NFH3_9BACT</name>
<dbReference type="AlphaFoldDB" id="A0A1F6NFH3"/>
<dbReference type="Proteomes" id="UP000176300">
    <property type="component" value="Unassembled WGS sequence"/>
</dbReference>
<evidence type="ECO:0008006" key="4">
    <source>
        <dbReference type="Google" id="ProtNLM"/>
    </source>
</evidence>